<evidence type="ECO:0008006" key="8">
    <source>
        <dbReference type="Google" id="ProtNLM"/>
    </source>
</evidence>
<reference evidence="7" key="1">
    <citation type="submission" date="2015-02" db="EMBL/GenBank/DDBJ databases">
        <title>Genome sequencing for Strongylocentrotus purpuratus.</title>
        <authorList>
            <person name="Murali S."/>
            <person name="Liu Y."/>
            <person name="Vee V."/>
            <person name="English A."/>
            <person name="Wang M."/>
            <person name="Skinner E."/>
            <person name="Han Y."/>
            <person name="Muzny D.M."/>
            <person name="Worley K.C."/>
            <person name="Gibbs R.A."/>
        </authorList>
    </citation>
    <scope>NUCLEOTIDE SEQUENCE</scope>
</reference>
<evidence type="ECO:0000256" key="5">
    <source>
        <dbReference type="SAM" id="SignalP"/>
    </source>
</evidence>
<evidence type="ECO:0000313" key="7">
    <source>
        <dbReference type="Proteomes" id="UP000007110"/>
    </source>
</evidence>
<sequence length="534" mass="60613">MTKILRFLMVLLACSFDLGESAKFLLPATSLLSMPSHYMSLTTITKALVERGHEVVLLIIDKKETKGFLPGSYTANITYANPMTDEEIAYVYKIKGSAMSILKNSTFLESVMDPSGRDFQKMMYFGCFELFKNEDTLRKLKQERFDMMLTFPVMDFCDSAIAAYLDVPYTLFTGTRRTPAFHEDMAGIPIPNSYVPFSSFTPLLTDRMNFLERVQNAFFHYGLHPIGEYFITYRPLRHLQRTYDIRQDLTPWQLITRAEIWLCHNTWALEHPRPIGPNWIPIPGLTIKKPKPLPEDLETFVQGSGEHGFIVFTLGSMTTSLASDGINDMFSKVFSELPQRVIWRYVGPSPRYLGNNTLIKDWLPQNDLLAHPKARVLIYHGGSGGVHEAIHYGVPMLLMPLAGDQGQNANLVAAKGMGLVLDPNELDEAILKTAIHDLLTEERYKANVMKGSGILRDRLASPLDTAVFWIEHVLKFGGDHLRLRSTEMGFIQLNSLDVIAFVVVLSSILIYINYLIIRGCYRCICKKTRKQKSD</sequence>
<dbReference type="OMA" id="YVPHAFM"/>
<evidence type="ECO:0000256" key="2">
    <source>
        <dbReference type="ARBA" id="ARBA00022676"/>
    </source>
</evidence>
<keyword evidence="2" id="KW-0328">Glycosyltransferase</keyword>
<dbReference type="EnsemblMetazoa" id="XM_011671172">
    <property type="protein sequence ID" value="XP_011669474"/>
    <property type="gene ID" value="LOC115917912"/>
</dbReference>
<dbReference type="InterPro" id="IPR002213">
    <property type="entry name" value="UDP_glucos_trans"/>
</dbReference>
<dbReference type="OrthoDB" id="5835829at2759"/>
<dbReference type="InParanoid" id="A0A7M7HLU7"/>
<dbReference type="FunFam" id="3.40.50.2000:FF:000021">
    <property type="entry name" value="UDP-glucuronosyltransferase"/>
    <property type="match status" value="1"/>
</dbReference>
<dbReference type="SUPFAM" id="SSF53756">
    <property type="entry name" value="UDP-Glycosyltransferase/glycogen phosphorylase"/>
    <property type="match status" value="1"/>
</dbReference>
<dbReference type="RefSeq" id="XP_011669474.2">
    <property type="nucleotide sequence ID" value="XM_011671172.2"/>
</dbReference>
<evidence type="ECO:0000313" key="6">
    <source>
        <dbReference type="EnsemblMetazoa" id="XP_011669474"/>
    </source>
</evidence>
<dbReference type="PANTHER" id="PTHR48043:SF145">
    <property type="entry name" value="FI06409P-RELATED"/>
    <property type="match status" value="1"/>
</dbReference>
<accession>A0A7M7HLU7</accession>
<dbReference type="GeneID" id="115917912"/>
<feature type="chain" id="PRO_5029445876" description="UDP-glucuronosyltransferase" evidence="5">
    <location>
        <begin position="22"/>
        <end position="534"/>
    </location>
</feature>
<dbReference type="FunCoup" id="A0A7M7HLU7">
    <property type="interactions" value="164"/>
</dbReference>
<organism evidence="6 7">
    <name type="scientific">Strongylocentrotus purpuratus</name>
    <name type="common">Purple sea urchin</name>
    <dbReference type="NCBI Taxonomy" id="7668"/>
    <lineage>
        <taxon>Eukaryota</taxon>
        <taxon>Metazoa</taxon>
        <taxon>Echinodermata</taxon>
        <taxon>Eleutherozoa</taxon>
        <taxon>Echinozoa</taxon>
        <taxon>Echinoidea</taxon>
        <taxon>Euechinoidea</taxon>
        <taxon>Echinacea</taxon>
        <taxon>Camarodonta</taxon>
        <taxon>Echinidea</taxon>
        <taxon>Strongylocentrotidae</taxon>
        <taxon>Strongylocentrotus</taxon>
    </lineage>
</organism>
<keyword evidence="4" id="KW-0472">Membrane</keyword>
<keyword evidence="3" id="KW-0808">Transferase</keyword>
<keyword evidence="5" id="KW-0732">Signal</keyword>
<dbReference type="Proteomes" id="UP000007110">
    <property type="component" value="Unassembled WGS sequence"/>
</dbReference>
<keyword evidence="7" id="KW-1185">Reference proteome</keyword>
<reference evidence="6" key="2">
    <citation type="submission" date="2021-01" db="UniProtKB">
        <authorList>
            <consortium name="EnsemblMetazoa"/>
        </authorList>
    </citation>
    <scope>IDENTIFICATION</scope>
</reference>
<proteinExistence type="inferred from homology"/>
<dbReference type="Gene3D" id="3.40.50.2000">
    <property type="entry name" value="Glycogen Phosphorylase B"/>
    <property type="match status" value="1"/>
</dbReference>
<dbReference type="Pfam" id="PF00201">
    <property type="entry name" value="UDPGT"/>
    <property type="match status" value="1"/>
</dbReference>
<dbReference type="AlphaFoldDB" id="A0A7M7HLU7"/>
<evidence type="ECO:0000256" key="1">
    <source>
        <dbReference type="ARBA" id="ARBA00009995"/>
    </source>
</evidence>
<dbReference type="KEGG" id="spu:115917912"/>
<feature type="transmembrane region" description="Helical" evidence="4">
    <location>
        <begin position="498"/>
        <end position="517"/>
    </location>
</feature>
<dbReference type="PANTHER" id="PTHR48043">
    <property type="entry name" value="EG:EG0003.4 PROTEIN-RELATED"/>
    <property type="match status" value="1"/>
</dbReference>
<dbReference type="InterPro" id="IPR050271">
    <property type="entry name" value="UDP-glycosyltransferase"/>
</dbReference>
<name>A0A7M7HLU7_STRPU</name>
<protein>
    <recommendedName>
        <fullName evidence="8">UDP-glucuronosyltransferase</fullName>
    </recommendedName>
</protein>
<dbReference type="CDD" id="cd03784">
    <property type="entry name" value="GT1_Gtf-like"/>
    <property type="match status" value="1"/>
</dbReference>
<keyword evidence="4" id="KW-0812">Transmembrane</keyword>
<feature type="signal peptide" evidence="5">
    <location>
        <begin position="1"/>
        <end position="21"/>
    </location>
</feature>
<dbReference type="GO" id="GO:0008194">
    <property type="term" value="F:UDP-glycosyltransferase activity"/>
    <property type="evidence" value="ECO:0000318"/>
    <property type="project" value="GO_Central"/>
</dbReference>
<comment type="similarity">
    <text evidence="1">Belongs to the UDP-glycosyltransferase family.</text>
</comment>
<evidence type="ECO:0000256" key="3">
    <source>
        <dbReference type="ARBA" id="ARBA00022679"/>
    </source>
</evidence>
<evidence type="ECO:0000256" key="4">
    <source>
        <dbReference type="SAM" id="Phobius"/>
    </source>
</evidence>
<keyword evidence="4" id="KW-1133">Transmembrane helix</keyword>
<dbReference type="FunFam" id="3.40.50.2000:FF:000205">
    <property type="entry name" value="UDP-glucuronosyltransferase"/>
    <property type="match status" value="1"/>
</dbReference>